<reference evidence="3 4" key="1">
    <citation type="submission" date="2023-05" db="EMBL/GenBank/DDBJ databases">
        <title>Draft genome of Paenibacillus sp. CCS26.</title>
        <authorList>
            <person name="Akita H."/>
            <person name="Shinto Y."/>
            <person name="Kimura Z."/>
        </authorList>
    </citation>
    <scope>NUCLEOTIDE SEQUENCE [LARGE SCALE GENOMIC DNA]</scope>
    <source>
        <strain evidence="3 4">CCS26</strain>
    </source>
</reference>
<gene>
    <name evidence="3" type="ORF">PghCCS26_42040</name>
</gene>
<dbReference type="InterPro" id="IPR011008">
    <property type="entry name" value="Dimeric_a/b-barrel"/>
</dbReference>
<proteinExistence type="inferred from homology"/>
<evidence type="ECO:0000259" key="2">
    <source>
        <dbReference type="Pfam" id="PF03795"/>
    </source>
</evidence>
<comment type="similarity">
    <text evidence="1">Belongs to the YciI family.</text>
</comment>
<dbReference type="PANTHER" id="PTHR35174">
    <property type="entry name" value="BLL7171 PROTEIN-RELATED"/>
    <property type="match status" value="1"/>
</dbReference>
<feature type="domain" description="YCII-related" evidence="2">
    <location>
        <begin position="1"/>
        <end position="103"/>
    </location>
</feature>
<organism evidence="3 4">
    <name type="scientific">Paenibacillus glycanilyticus</name>
    <dbReference type="NCBI Taxonomy" id="126569"/>
    <lineage>
        <taxon>Bacteria</taxon>
        <taxon>Bacillati</taxon>
        <taxon>Bacillota</taxon>
        <taxon>Bacilli</taxon>
        <taxon>Bacillales</taxon>
        <taxon>Paenibacillaceae</taxon>
        <taxon>Paenibacillus</taxon>
    </lineage>
</organism>
<dbReference type="Pfam" id="PF03795">
    <property type="entry name" value="YCII"/>
    <property type="match status" value="1"/>
</dbReference>
<dbReference type="InterPro" id="IPR005545">
    <property type="entry name" value="YCII"/>
</dbReference>
<comment type="caution">
    <text evidence="3">The sequence shown here is derived from an EMBL/GenBank/DDBJ whole genome shotgun (WGS) entry which is preliminary data.</text>
</comment>
<dbReference type="EMBL" id="BTCL01000017">
    <property type="protein sequence ID" value="GMK47074.1"/>
    <property type="molecule type" value="Genomic_DNA"/>
</dbReference>
<evidence type="ECO:0000256" key="1">
    <source>
        <dbReference type="ARBA" id="ARBA00007689"/>
    </source>
</evidence>
<name>A0ABQ6NRA4_9BACL</name>
<sequence>MRYLMMVKASGFTEAGIGTSREYAAKMRSYRHELEQAGVFLAHEELQPSSAGLRVDYPTGGGEAEVWPGPFSIDQGLLAEFILMDVDTEEEALQWALRMPVPAGQGAYGIELRRLEDRLEQPRDARQAAMELELKNYLQL</sequence>
<dbReference type="PANTHER" id="PTHR35174:SF4">
    <property type="entry name" value="BLL7163 PROTEIN"/>
    <property type="match status" value="1"/>
</dbReference>
<protein>
    <recommendedName>
        <fullName evidence="2">YCII-related domain-containing protein</fullName>
    </recommendedName>
</protein>
<evidence type="ECO:0000313" key="4">
    <source>
        <dbReference type="Proteomes" id="UP001285921"/>
    </source>
</evidence>
<dbReference type="SUPFAM" id="SSF54909">
    <property type="entry name" value="Dimeric alpha+beta barrel"/>
    <property type="match status" value="1"/>
</dbReference>
<accession>A0ABQ6NRA4</accession>
<dbReference type="Proteomes" id="UP001285921">
    <property type="component" value="Unassembled WGS sequence"/>
</dbReference>
<dbReference type="RefSeq" id="WP_317981156.1">
    <property type="nucleotide sequence ID" value="NZ_BTCL01000017.1"/>
</dbReference>
<dbReference type="Gene3D" id="3.30.70.1060">
    <property type="entry name" value="Dimeric alpha+beta barrel"/>
    <property type="match status" value="1"/>
</dbReference>
<evidence type="ECO:0000313" key="3">
    <source>
        <dbReference type="EMBL" id="GMK47074.1"/>
    </source>
</evidence>
<keyword evidence="4" id="KW-1185">Reference proteome</keyword>